<keyword evidence="1" id="KW-0732">Signal</keyword>
<dbReference type="Proteomes" id="UP000193900">
    <property type="component" value="Unassembled WGS sequence"/>
</dbReference>
<reference evidence="2 3" key="1">
    <citation type="submission" date="2017-03" db="EMBL/GenBank/DDBJ databases">
        <authorList>
            <person name="Afonso C.L."/>
            <person name="Miller P.J."/>
            <person name="Scott M.A."/>
            <person name="Spackman E."/>
            <person name="Goraichik I."/>
            <person name="Dimitrov K.M."/>
            <person name="Suarez D.L."/>
            <person name="Swayne D.E."/>
        </authorList>
    </citation>
    <scope>NUCLEOTIDE SEQUENCE [LARGE SCALE GENOMIC DNA]</scope>
    <source>
        <strain evidence="2 3">CECT 7023</strain>
    </source>
</reference>
<evidence type="ECO:0000313" key="3">
    <source>
        <dbReference type="Proteomes" id="UP000193900"/>
    </source>
</evidence>
<dbReference type="EMBL" id="FWFZ01000018">
    <property type="protein sequence ID" value="SLN66090.1"/>
    <property type="molecule type" value="Genomic_DNA"/>
</dbReference>
<gene>
    <name evidence="2" type="ORF">ROA7023_03128</name>
</gene>
<feature type="chain" id="PRO_5012034509" evidence="1">
    <location>
        <begin position="22"/>
        <end position="84"/>
    </location>
</feature>
<sequence>MILRSLIVASTLTVVASAPFAQTVIDCGQAANAERSECLALPTPTMSTQGGPAIRPELWIFIAGIGWVLLGQDGGGGPPNTNTQ</sequence>
<keyword evidence="3" id="KW-1185">Reference proteome</keyword>
<evidence type="ECO:0000313" key="2">
    <source>
        <dbReference type="EMBL" id="SLN66090.1"/>
    </source>
</evidence>
<accession>A0A1Y5TKK1</accession>
<organism evidence="2 3">
    <name type="scientific">Roseisalinus antarcticus</name>
    <dbReference type="NCBI Taxonomy" id="254357"/>
    <lineage>
        <taxon>Bacteria</taxon>
        <taxon>Pseudomonadati</taxon>
        <taxon>Pseudomonadota</taxon>
        <taxon>Alphaproteobacteria</taxon>
        <taxon>Rhodobacterales</taxon>
        <taxon>Roseobacteraceae</taxon>
        <taxon>Roseisalinus</taxon>
    </lineage>
</organism>
<name>A0A1Y5TKK1_9RHOB</name>
<evidence type="ECO:0000256" key="1">
    <source>
        <dbReference type="SAM" id="SignalP"/>
    </source>
</evidence>
<protein>
    <submittedName>
        <fullName evidence="2">Uncharacterized protein</fullName>
    </submittedName>
</protein>
<dbReference type="AlphaFoldDB" id="A0A1Y5TKK1"/>
<feature type="signal peptide" evidence="1">
    <location>
        <begin position="1"/>
        <end position="21"/>
    </location>
</feature>
<proteinExistence type="predicted"/>